<keyword evidence="2" id="KW-0472">Membrane</keyword>
<feature type="transmembrane region" description="Helical" evidence="2">
    <location>
        <begin position="110"/>
        <end position="130"/>
    </location>
</feature>
<feature type="compositionally biased region" description="Low complexity" evidence="1">
    <location>
        <begin position="1"/>
        <end position="11"/>
    </location>
</feature>
<keyword evidence="2" id="KW-0812">Transmembrane</keyword>
<proteinExistence type="predicted"/>
<protein>
    <recommendedName>
        <fullName evidence="4">Transmembrane protein</fullName>
    </recommendedName>
</protein>
<keyword evidence="2" id="KW-1133">Transmembrane helix</keyword>
<gene>
    <name evidence="3" type="ORF">BN1204_066125</name>
</gene>
<dbReference type="EMBL" id="LN714487">
    <property type="protein sequence ID" value="CEL70947.1"/>
    <property type="molecule type" value="Genomic_DNA"/>
</dbReference>
<organism evidence="3">
    <name type="scientific">Neospora caninum (strain Liverpool)</name>
    <dbReference type="NCBI Taxonomy" id="572307"/>
    <lineage>
        <taxon>Eukaryota</taxon>
        <taxon>Sar</taxon>
        <taxon>Alveolata</taxon>
        <taxon>Apicomplexa</taxon>
        <taxon>Conoidasida</taxon>
        <taxon>Coccidia</taxon>
        <taxon>Eucoccidiorida</taxon>
        <taxon>Eimeriorina</taxon>
        <taxon>Sarcocystidae</taxon>
        <taxon>Neospora</taxon>
    </lineage>
</organism>
<evidence type="ECO:0000313" key="3">
    <source>
        <dbReference type="EMBL" id="CEL70947.1"/>
    </source>
</evidence>
<sequence>MEENASTGSSLSRRRGRSVTVVGRGNGTKSEETLTVCASPSDPARSRARRESCSPERKTCERQRTDDAPREAHVSATSHREGSSPSHPLPDFFTFFCSCSSFSPSTGSRLSRGLLVSALVVCLLLLCFAFHHAALRKRLAAQDTHLERLLKAAGTPDALEVDLLLRRTRKRCHQDKRLSYDMSEDEIDVFGGEGETDEEAERSLATGKGCYGRRTAEEEFRVLVDFRDKFTHTQQRVEDQTKLLIASLEKTAKRVAKVADDVLAHPLFKR</sequence>
<reference evidence="3" key="1">
    <citation type="journal article" date="2015" name="PLoS ONE">
        <title>Comprehensive Evaluation of Toxoplasma gondii VEG and Neospora caninum LIV Genomes with Tachyzoite Stage Transcriptome and Proteome Defines Novel Transcript Features.</title>
        <authorList>
            <person name="Ramaprasad A."/>
            <person name="Mourier T."/>
            <person name="Naeem R."/>
            <person name="Malas T.B."/>
            <person name="Moussa E."/>
            <person name="Panigrahi A."/>
            <person name="Vermont S.J."/>
            <person name="Otto T.D."/>
            <person name="Wastling J."/>
            <person name="Pain A."/>
        </authorList>
    </citation>
    <scope>NUCLEOTIDE SEQUENCE</scope>
    <source>
        <strain evidence="3">Liverpool</strain>
    </source>
</reference>
<evidence type="ECO:0008006" key="4">
    <source>
        <dbReference type="Google" id="ProtNLM"/>
    </source>
</evidence>
<feature type="region of interest" description="Disordered" evidence="1">
    <location>
        <begin position="1"/>
        <end position="85"/>
    </location>
</feature>
<dbReference type="AlphaFoldDB" id="A0A0F7US90"/>
<feature type="compositionally biased region" description="Basic and acidic residues" evidence="1">
    <location>
        <begin position="49"/>
        <end position="82"/>
    </location>
</feature>
<evidence type="ECO:0000256" key="1">
    <source>
        <dbReference type="SAM" id="MobiDB-lite"/>
    </source>
</evidence>
<evidence type="ECO:0000256" key="2">
    <source>
        <dbReference type="SAM" id="Phobius"/>
    </source>
</evidence>
<name>A0A0F7US90_NEOCL</name>
<accession>A0A0F7US90</accession>